<feature type="signal peptide" evidence="1">
    <location>
        <begin position="1"/>
        <end position="24"/>
    </location>
</feature>
<protein>
    <submittedName>
        <fullName evidence="2">Uncharacterized protein</fullName>
    </submittedName>
</protein>
<dbReference type="OrthoDB" id="12976at2"/>
<gene>
    <name evidence="2" type="ORF">A6M23_00870</name>
</gene>
<evidence type="ECO:0000313" key="2">
    <source>
        <dbReference type="EMBL" id="OCX76189.1"/>
    </source>
</evidence>
<dbReference type="AlphaFoldDB" id="A0A1C2IJK3"/>
<dbReference type="Proteomes" id="UP000095008">
    <property type="component" value="Unassembled WGS sequence"/>
</dbReference>
<keyword evidence="3" id="KW-1185">Reference proteome</keyword>
<dbReference type="SUPFAM" id="SSF52833">
    <property type="entry name" value="Thioredoxin-like"/>
    <property type="match status" value="1"/>
</dbReference>
<reference evidence="2" key="1">
    <citation type="journal article" date="2016" name="Int. J. Mol. Sci.">
        <title>Comparative genomics of the extreme acidophile Acidithiobacillus thiooxidans reveals intraspecific divergence and niche adaptation.</title>
        <authorList>
            <person name="Zhang X."/>
            <person name="Feng X."/>
            <person name="Tao J."/>
            <person name="Ma L."/>
            <person name="Xiao Y."/>
            <person name="Liang Y."/>
            <person name="Liu X."/>
            <person name="Yin H."/>
        </authorList>
    </citation>
    <scope>NUCLEOTIDE SEQUENCE [LARGE SCALE GENOMIC DNA]</scope>
    <source>
        <strain evidence="2">DXS-W</strain>
    </source>
</reference>
<dbReference type="Gene3D" id="3.40.30.10">
    <property type="entry name" value="Glutaredoxin"/>
    <property type="match status" value="1"/>
</dbReference>
<accession>A0A1C2IJK3</accession>
<keyword evidence="1" id="KW-0732">Signal</keyword>
<sequence length="206" mass="22729">MKKRRLSGWLLTGWLITLPLAATAAPAQENMLFQEMTKPQHANPKALPPSAIAAAITHAHTFLVGHQGPELTAFMDPNCIWCHRLYEKALPIIGAEKLRLRVVLVGFLKPSSPAKAASILMANNPAKALAYDESHFNTQTEEGGIRPAPNPPPLIRRAVRNNTRLLIRTGEEATPTLLYRNKHGQWELQHGLGSHGLHKIMENISS</sequence>
<evidence type="ECO:0000256" key="1">
    <source>
        <dbReference type="SAM" id="SignalP"/>
    </source>
</evidence>
<evidence type="ECO:0000313" key="3">
    <source>
        <dbReference type="Proteomes" id="UP000095008"/>
    </source>
</evidence>
<dbReference type="PANTHER" id="PTHR35272:SF4">
    <property type="entry name" value="THIOL:DISULFIDE INTERCHANGE PROTEIN DSBG"/>
    <property type="match status" value="1"/>
</dbReference>
<feature type="chain" id="PRO_5008663613" evidence="1">
    <location>
        <begin position="25"/>
        <end position="206"/>
    </location>
</feature>
<dbReference type="PANTHER" id="PTHR35272">
    <property type="entry name" value="THIOL:DISULFIDE INTERCHANGE PROTEIN DSBC-RELATED"/>
    <property type="match status" value="1"/>
</dbReference>
<dbReference type="InterPro" id="IPR051470">
    <property type="entry name" value="Thiol:disulfide_interchange"/>
</dbReference>
<name>A0A1C2IJK3_ACITH</name>
<dbReference type="InterPro" id="IPR036249">
    <property type="entry name" value="Thioredoxin-like_sf"/>
</dbReference>
<comment type="caution">
    <text evidence="2">The sequence shown here is derived from an EMBL/GenBank/DDBJ whole genome shotgun (WGS) entry which is preliminary data.</text>
</comment>
<proteinExistence type="predicted"/>
<dbReference type="EMBL" id="LWRY01000006">
    <property type="protein sequence ID" value="OCX76189.1"/>
    <property type="molecule type" value="Genomic_DNA"/>
</dbReference>
<dbReference type="RefSeq" id="WP_065980200.1">
    <property type="nucleotide sequence ID" value="NZ_LWRY01000006.1"/>
</dbReference>
<organism evidence="2 3">
    <name type="scientific">Acidithiobacillus thiooxidans</name>
    <name type="common">Thiobacillus thiooxidans</name>
    <dbReference type="NCBI Taxonomy" id="930"/>
    <lineage>
        <taxon>Bacteria</taxon>
        <taxon>Pseudomonadati</taxon>
        <taxon>Pseudomonadota</taxon>
        <taxon>Acidithiobacillia</taxon>
        <taxon>Acidithiobacillales</taxon>
        <taxon>Acidithiobacillaceae</taxon>
        <taxon>Acidithiobacillus</taxon>
    </lineage>
</organism>